<dbReference type="PANTHER" id="PTHR42741">
    <property type="entry name" value="NITROREDUCTASE FAMILY PROTEIN"/>
    <property type="match status" value="1"/>
</dbReference>
<gene>
    <name evidence="1" type="ORF">MoryE10_26730</name>
</gene>
<evidence type="ECO:0000313" key="1">
    <source>
        <dbReference type="EMBL" id="BBL72067.1"/>
    </source>
</evidence>
<organism evidence="1 2">
    <name type="scientific">Methylogaea oryzae</name>
    <dbReference type="NCBI Taxonomy" id="1295382"/>
    <lineage>
        <taxon>Bacteria</taxon>
        <taxon>Pseudomonadati</taxon>
        <taxon>Pseudomonadota</taxon>
        <taxon>Gammaproteobacteria</taxon>
        <taxon>Methylococcales</taxon>
        <taxon>Methylococcaceae</taxon>
        <taxon>Methylogaea</taxon>
    </lineage>
</organism>
<keyword evidence="2" id="KW-1185">Reference proteome</keyword>
<accession>A0A8D4VQW9</accession>
<sequence length="536" mass="58908">MNEDMSAAAQAVRDYHRRSKHHLDRYAAGPGFMDWDTQPEPFRSWEGAEQTPLPLSGDGVATPYADLFRPAAVAAAPLDLDGLGALLQLSFGLSAWKQSGTDRWALRCNPSSGNLHPTEVYLAAAGVPRLADGVYHYNSYGHVLERRCAASLSGSGVLLGLSSVHWREAWKYGERAFRYCQHDVGHALAALRYAAAALGWRVRLLDHWSDDEIAALLGLDRDEDFAGAEKEFPDLLCGIEPGEASGFETAPAAWVEAVRAGRWQGRANRLSSRHSHHWPAIDVVALAAAKPRTPLQPRRTPANQPLLPISCEERAADIIRQRRSAQSFDGVTSITAKSLFRLLDAALPRAKAPPFDCWPWTPRLHLVLFVHRVVGLAPGLYVSCRTAGAVSLLRHAFKPGLEWAPVEEAPARLRLYRLARADARKAARTLSCHQDIAADSAFSLGMLAEFDAALDEGPWAYRRLFWESGLIGQALYLEAEAAGVRGTGIGCFFDDALHETLGIAGTALQSLYHFTVGAPLIDERLRTRPPYEHLQR</sequence>
<evidence type="ECO:0008006" key="3">
    <source>
        <dbReference type="Google" id="ProtNLM"/>
    </source>
</evidence>
<dbReference type="InterPro" id="IPR020051">
    <property type="entry name" value="SagB-type_dehydrogenase"/>
</dbReference>
<evidence type="ECO:0000313" key="2">
    <source>
        <dbReference type="Proteomes" id="UP000824988"/>
    </source>
</evidence>
<dbReference type="CDD" id="cd02142">
    <property type="entry name" value="McbC_SagB-like_oxidoreductase"/>
    <property type="match status" value="2"/>
</dbReference>
<protein>
    <recommendedName>
        <fullName evidence="3">SagB/ThcOx family dehydrogenase</fullName>
    </recommendedName>
</protein>
<dbReference type="AlphaFoldDB" id="A0A8D4VQW9"/>
<name>A0A8D4VQW9_9GAMM</name>
<dbReference type="PANTHER" id="PTHR42741:SF3">
    <property type="entry name" value="NITROREDUCTASE FAMILY PROTEIN"/>
    <property type="match status" value="1"/>
</dbReference>
<dbReference type="EMBL" id="AP019782">
    <property type="protein sequence ID" value="BBL72067.1"/>
    <property type="molecule type" value="Genomic_DNA"/>
</dbReference>
<dbReference type="Proteomes" id="UP000824988">
    <property type="component" value="Chromosome"/>
</dbReference>
<proteinExistence type="predicted"/>
<dbReference type="NCBIfam" id="TIGR03605">
    <property type="entry name" value="antibiot_sagB"/>
    <property type="match status" value="1"/>
</dbReference>
<dbReference type="KEGG" id="moz:MoryE10_26730"/>
<reference evidence="1" key="1">
    <citation type="submission" date="2019-06" db="EMBL/GenBank/DDBJ databases">
        <title>Complete genome sequence of Methylogaea oryzae strain JCM16910.</title>
        <authorList>
            <person name="Asakawa S."/>
        </authorList>
    </citation>
    <scope>NUCLEOTIDE SEQUENCE</scope>
    <source>
        <strain evidence="1">E10</strain>
    </source>
</reference>